<comment type="caution">
    <text evidence="2">The sequence shown here is derived from an EMBL/GenBank/DDBJ whole genome shotgun (WGS) entry which is preliminary data.</text>
</comment>
<protein>
    <submittedName>
        <fullName evidence="2">Uncharacterized protein</fullName>
    </submittedName>
</protein>
<dbReference type="AlphaFoldDB" id="A0AAE1AMU8"/>
<evidence type="ECO:0000313" key="2">
    <source>
        <dbReference type="EMBL" id="KAK3789642.1"/>
    </source>
</evidence>
<name>A0AAE1AMU8_9GAST</name>
<feature type="compositionally biased region" description="Basic residues" evidence="1">
    <location>
        <begin position="79"/>
        <end position="90"/>
    </location>
</feature>
<evidence type="ECO:0000256" key="1">
    <source>
        <dbReference type="SAM" id="MobiDB-lite"/>
    </source>
</evidence>
<feature type="compositionally biased region" description="Basic and acidic residues" evidence="1">
    <location>
        <begin position="1"/>
        <end position="57"/>
    </location>
</feature>
<dbReference type="Proteomes" id="UP001283361">
    <property type="component" value="Unassembled WGS sequence"/>
</dbReference>
<keyword evidence="3" id="KW-1185">Reference proteome</keyword>
<gene>
    <name evidence="2" type="ORF">RRG08_050083</name>
</gene>
<dbReference type="EMBL" id="JAWDGP010001646">
    <property type="protein sequence ID" value="KAK3789642.1"/>
    <property type="molecule type" value="Genomic_DNA"/>
</dbReference>
<evidence type="ECO:0000313" key="3">
    <source>
        <dbReference type="Proteomes" id="UP001283361"/>
    </source>
</evidence>
<organism evidence="2 3">
    <name type="scientific">Elysia crispata</name>
    <name type="common">lettuce slug</name>
    <dbReference type="NCBI Taxonomy" id="231223"/>
    <lineage>
        <taxon>Eukaryota</taxon>
        <taxon>Metazoa</taxon>
        <taxon>Spiralia</taxon>
        <taxon>Lophotrochozoa</taxon>
        <taxon>Mollusca</taxon>
        <taxon>Gastropoda</taxon>
        <taxon>Heterobranchia</taxon>
        <taxon>Euthyneura</taxon>
        <taxon>Panpulmonata</taxon>
        <taxon>Sacoglossa</taxon>
        <taxon>Placobranchoidea</taxon>
        <taxon>Plakobranchidae</taxon>
        <taxon>Elysia</taxon>
    </lineage>
</organism>
<proteinExistence type="predicted"/>
<reference evidence="2" key="1">
    <citation type="journal article" date="2023" name="G3 (Bethesda)">
        <title>A reference genome for the long-term kleptoplast-retaining sea slug Elysia crispata morphotype clarki.</title>
        <authorList>
            <person name="Eastman K.E."/>
            <person name="Pendleton A.L."/>
            <person name="Shaikh M.A."/>
            <person name="Suttiyut T."/>
            <person name="Ogas R."/>
            <person name="Tomko P."/>
            <person name="Gavelis G."/>
            <person name="Widhalm J.R."/>
            <person name="Wisecaver J.H."/>
        </authorList>
    </citation>
    <scope>NUCLEOTIDE SEQUENCE</scope>
    <source>
        <strain evidence="2">ECLA1</strain>
    </source>
</reference>
<sequence>MEGNEGQRLEIKIGEGSKERLGIKRGSREDSLEIYKKRQRGKNDGKTKKEKKREARLTRALPLYASYEESSRGIGSRGVQKRQGHEKRKRDRVEHKKDRIMQSTRRMGHGDTIEIASRG</sequence>
<accession>A0AAE1AMU8</accession>
<feature type="compositionally biased region" description="Basic and acidic residues" evidence="1">
    <location>
        <begin position="91"/>
        <end position="100"/>
    </location>
</feature>
<feature type="region of interest" description="Disordered" evidence="1">
    <location>
        <begin position="1"/>
        <end position="119"/>
    </location>
</feature>